<feature type="compositionally biased region" description="Basic and acidic residues" evidence="2">
    <location>
        <begin position="55"/>
        <end position="64"/>
    </location>
</feature>
<sequence length="180" mass="20316">MEDDETDSGYSTCVTEHSKMMPLSNGTTIDSNEKEEIELSNSNQTELKRPSSLQRKFEKHRDAAKSPGRNSKGYSPINKQPKKSALISRQRLAVPWKTSALDREPSEQPLVAIDSESEEEFDLVALTSSSQPSQDVKEQLIKDGYRLDEIPDDEELDLIPPRPMNERCICCQTQVNCSIQ</sequence>
<organism evidence="3 4">
    <name type="scientific">Holothuria leucospilota</name>
    <name type="common">Black long sea cucumber</name>
    <name type="synonym">Mertensiothuria leucospilota</name>
    <dbReference type="NCBI Taxonomy" id="206669"/>
    <lineage>
        <taxon>Eukaryota</taxon>
        <taxon>Metazoa</taxon>
        <taxon>Echinodermata</taxon>
        <taxon>Eleutherozoa</taxon>
        <taxon>Echinozoa</taxon>
        <taxon>Holothuroidea</taxon>
        <taxon>Aspidochirotacea</taxon>
        <taxon>Aspidochirotida</taxon>
        <taxon>Holothuriidae</taxon>
        <taxon>Holothuria</taxon>
    </lineage>
</organism>
<evidence type="ECO:0008006" key="5">
    <source>
        <dbReference type="Google" id="ProtNLM"/>
    </source>
</evidence>
<dbReference type="PANTHER" id="PTHR31281">
    <property type="entry name" value="PROTEIN FAM219A"/>
    <property type="match status" value="1"/>
</dbReference>
<reference evidence="3" key="1">
    <citation type="submission" date="2021-10" db="EMBL/GenBank/DDBJ databases">
        <title>Tropical sea cucumber genome reveals ecological adaptation and Cuvierian tubules defense mechanism.</title>
        <authorList>
            <person name="Chen T."/>
        </authorList>
    </citation>
    <scope>NUCLEOTIDE SEQUENCE</scope>
    <source>
        <strain evidence="3">Nanhai2018</strain>
        <tissue evidence="3">Muscle</tissue>
    </source>
</reference>
<keyword evidence="4" id="KW-1185">Reference proteome</keyword>
<dbReference type="OrthoDB" id="6119141at2759"/>
<gene>
    <name evidence="3" type="ORF">HOLleu_29135</name>
</gene>
<evidence type="ECO:0000256" key="2">
    <source>
        <dbReference type="SAM" id="MobiDB-lite"/>
    </source>
</evidence>
<accession>A0A9Q1BN25</accession>
<proteinExistence type="inferred from homology"/>
<feature type="region of interest" description="Disordered" evidence="2">
    <location>
        <begin position="1"/>
        <end position="89"/>
    </location>
</feature>
<dbReference type="InterPro" id="IPR029339">
    <property type="entry name" value="FAM219"/>
</dbReference>
<dbReference type="Proteomes" id="UP001152320">
    <property type="component" value="Chromosome 14"/>
</dbReference>
<evidence type="ECO:0000313" key="4">
    <source>
        <dbReference type="Proteomes" id="UP001152320"/>
    </source>
</evidence>
<protein>
    <recommendedName>
        <fullName evidence="5">Protein FAM219A</fullName>
    </recommendedName>
</protein>
<comment type="similarity">
    <text evidence="1">Belongs to the FAM219 family.</text>
</comment>
<evidence type="ECO:0000256" key="1">
    <source>
        <dbReference type="ARBA" id="ARBA00010549"/>
    </source>
</evidence>
<comment type="caution">
    <text evidence="3">The sequence shown here is derived from an EMBL/GenBank/DDBJ whole genome shotgun (WGS) entry which is preliminary data.</text>
</comment>
<dbReference type="PANTHER" id="PTHR31281:SF3">
    <property type="entry name" value="PROTEIN FAM219A"/>
    <property type="match status" value="1"/>
</dbReference>
<dbReference type="EMBL" id="JAIZAY010000014">
    <property type="protein sequence ID" value="KAJ8029681.1"/>
    <property type="molecule type" value="Genomic_DNA"/>
</dbReference>
<dbReference type="Pfam" id="PF15260">
    <property type="entry name" value="FAM219A"/>
    <property type="match status" value="1"/>
</dbReference>
<name>A0A9Q1BN25_HOLLE</name>
<dbReference type="AlphaFoldDB" id="A0A9Q1BN25"/>
<evidence type="ECO:0000313" key="3">
    <source>
        <dbReference type="EMBL" id="KAJ8029681.1"/>
    </source>
</evidence>